<dbReference type="KEGG" id="mcee:MCEL_22940"/>
<feature type="domain" description="Sulfatase-modifying factor enzyme-like" evidence="1">
    <location>
        <begin position="2"/>
        <end position="290"/>
    </location>
</feature>
<evidence type="ECO:0000313" key="3">
    <source>
        <dbReference type="Proteomes" id="UP000466431"/>
    </source>
</evidence>
<dbReference type="EMBL" id="AP022591">
    <property type="protein sequence ID" value="BBY43999.1"/>
    <property type="molecule type" value="Genomic_DNA"/>
</dbReference>
<dbReference type="Gene3D" id="3.90.1580.10">
    <property type="entry name" value="paralog of FGE (formylglycine-generating enzyme)"/>
    <property type="match status" value="1"/>
</dbReference>
<dbReference type="InterPro" id="IPR005532">
    <property type="entry name" value="SUMF_dom"/>
</dbReference>
<dbReference type="RefSeq" id="WP_083001014.1">
    <property type="nucleotide sequence ID" value="NZ_AP022591.1"/>
</dbReference>
<dbReference type="STRING" id="1249101.BST21_06930"/>
<keyword evidence="3" id="KW-1185">Reference proteome</keyword>
<proteinExistence type="predicted"/>
<dbReference type="PANTHER" id="PTHR23150">
    <property type="entry name" value="SULFATASE MODIFYING FACTOR 1, 2"/>
    <property type="match status" value="1"/>
</dbReference>
<dbReference type="Pfam" id="PF03781">
    <property type="entry name" value="FGE-sulfatase"/>
    <property type="match status" value="1"/>
</dbReference>
<protein>
    <recommendedName>
        <fullName evidence="1">Sulfatase-modifying factor enzyme-like domain-containing protein</fullName>
    </recommendedName>
</protein>
<accession>A0A1X0BYH1</accession>
<dbReference type="PANTHER" id="PTHR23150:SF19">
    <property type="entry name" value="FORMYLGLYCINE-GENERATING ENZYME"/>
    <property type="match status" value="1"/>
</dbReference>
<dbReference type="OrthoDB" id="9768004at2"/>
<name>A0A1X0BYH1_MYCCF</name>
<evidence type="ECO:0000259" key="1">
    <source>
        <dbReference type="Pfam" id="PF03781"/>
    </source>
</evidence>
<gene>
    <name evidence="2" type="ORF">MCEL_22940</name>
</gene>
<dbReference type="SUPFAM" id="SSF56436">
    <property type="entry name" value="C-type lectin-like"/>
    <property type="match status" value="1"/>
</dbReference>
<dbReference type="GO" id="GO:0120147">
    <property type="term" value="F:formylglycine-generating oxidase activity"/>
    <property type="evidence" value="ECO:0007669"/>
    <property type="project" value="TreeGrafter"/>
</dbReference>
<dbReference type="InterPro" id="IPR042095">
    <property type="entry name" value="SUMF_sf"/>
</dbReference>
<dbReference type="Proteomes" id="UP000466431">
    <property type="component" value="Chromosome"/>
</dbReference>
<evidence type="ECO:0000313" key="2">
    <source>
        <dbReference type="EMBL" id="BBY43999.1"/>
    </source>
</evidence>
<organism evidence="2 3">
    <name type="scientific">Mycolicibacterium celeriflavum</name>
    <name type="common">Mycobacterium celeriflavum</name>
    <dbReference type="NCBI Taxonomy" id="1249101"/>
    <lineage>
        <taxon>Bacteria</taxon>
        <taxon>Bacillati</taxon>
        <taxon>Actinomycetota</taxon>
        <taxon>Actinomycetes</taxon>
        <taxon>Mycobacteriales</taxon>
        <taxon>Mycobacteriaceae</taxon>
        <taxon>Mycolicibacterium</taxon>
    </lineage>
</organism>
<dbReference type="InterPro" id="IPR051043">
    <property type="entry name" value="Sulfatase_Mod_Factor_Kinase"/>
</dbReference>
<dbReference type="AlphaFoldDB" id="A0A1X0BYH1"/>
<reference evidence="2 3" key="1">
    <citation type="journal article" date="2019" name="Emerg. Microbes Infect.">
        <title>Comprehensive subspecies identification of 175 nontuberculous mycobacteria species based on 7547 genomic profiles.</title>
        <authorList>
            <person name="Matsumoto Y."/>
            <person name="Kinjo T."/>
            <person name="Motooka D."/>
            <person name="Nabeya D."/>
            <person name="Jung N."/>
            <person name="Uechi K."/>
            <person name="Horii T."/>
            <person name="Iida T."/>
            <person name="Fujita J."/>
            <person name="Nakamura S."/>
        </authorList>
    </citation>
    <scope>NUCLEOTIDE SEQUENCE [LARGE SCALE GENOMIC DNA]</scope>
    <source>
        <strain evidence="2 3">JCM 18439</strain>
    </source>
</reference>
<dbReference type="InterPro" id="IPR016187">
    <property type="entry name" value="CTDL_fold"/>
</dbReference>
<sequence length="293" mass="31982">MLTELIELPGGSFRMGSTQFYPEEAPAHTAHVSAFAVDRHPVTNAQYAEFVAATGYRTVAEESPDPSLYPGAAPQDLVPGALVFRPTPGPVDLRDWRQWWYWTPGADWRHPFGPGSGIDDRLDHPVVQVAYPDAAAYARWAGRRLPTEAEWEYAARGGATTTYPWGEEAAPDGQLMANTWQGNFPFRNTGARGWMGTSPVGTFPPNGFGLVDMIGNVWEWTTTQFSAHHRLDQPVKACCAPGGPADPTVSQALKGGSHLCAPEYCHRYRPAARSPQSQDSATTHIGFRCAADL</sequence>